<dbReference type="CDD" id="cd00199">
    <property type="entry name" value="WAP"/>
    <property type="match status" value="1"/>
</dbReference>
<reference evidence="3" key="2">
    <citation type="submission" date="2025-09" db="UniProtKB">
        <authorList>
            <consortium name="Ensembl"/>
        </authorList>
    </citation>
    <scope>IDENTIFICATION</scope>
</reference>
<dbReference type="PROSITE" id="PS51390">
    <property type="entry name" value="WAP"/>
    <property type="match status" value="2"/>
</dbReference>
<feature type="domain" description="WAP" evidence="2">
    <location>
        <begin position="25"/>
        <end position="72"/>
    </location>
</feature>
<dbReference type="Pfam" id="PF00095">
    <property type="entry name" value="WAP"/>
    <property type="match status" value="2"/>
</dbReference>
<feature type="chain" id="PRO_5034590815" description="WAP domain-containing protein" evidence="1">
    <location>
        <begin position="20"/>
        <end position="134"/>
    </location>
</feature>
<keyword evidence="4" id="KW-1185">Reference proteome</keyword>
<evidence type="ECO:0000256" key="1">
    <source>
        <dbReference type="SAM" id="SignalP"/>
    </source>
</evidence>
<evidence type="ECO:0000313" key="3">
    <source>
        <dbReference type="Ensembl" id="ENSPTEP00000041639.1"/>
    </source>
</evidence>
<dbReference type="InterPro" id="IPR036645">
    <property type="entry name" value="Elafin-like_sf"/>
</dbReference>
<proteinExistence type="predicted"/>
<dbReference type="SUPFAM" id="SSF57256">
    <property type="entry name" value="Elafin-like"/>
    <property type="match status" value="2"/>
</dbReference>
<dbReference type="GO" id="GO:0005576">
    <property type="term" value="C:extracellular region"/>
    <property type="evidence" value="ECO:0007669"/>
    <property type="project" value="InterPro"/>
</dbReference>
<sequence length="134" mass="14398">MRCLFNLALALLALEVTLTVAPAFISPEQAVCPEASSSEEVPCIKTCLTDNDCLGNSKWCPSACSRSCKTPTIGSTPPEIGSCPWVQPPVSPELCEEQNECSTEGKCWGDKKCCFSRCSMKCLAPVLRMCSLSP</sequence>
<feature type="domain" description="WAP" evidence="2">
    <location>
        <begin position="76"/>
        <end position="126"/>
    </location>
</feature>
<dbReference type="Proteomes" id="UP000694416">
    <property type="component" value="Unplaced"/>
</dbReference>
<accession>A0A8C9LZT5</accession>
<evidence type="ECO:0000313" key="4">
    <source>
        <dbReference type="Proteomes" id="UP000694416"/>
    </source>
</evidence>
<dbReference type="AlphaFoldDB" id="A0A8C9LZT5"/>
<dbReference type="InterPro" id="IPR008197">
    <property type="entry name" value="WAP_dom"/>
</dbReference>
<name>A0A8C9LZT5_9PRIM</name>
<feature type="signal peptide" evidence="1">
    <location>
        <begin position="1"/>
        <end position="19"/>
    </location>
</feature>
<protein>
    <recommendedName>
        <fullName evidence="2">WAP domain-containing protein</fullName>
    </recommendedName>
</protein>
<dbReference type="Ensembl" id="ENSPTET00000055578.1">
    <property type="protein sequence ID" value="ENSPTEP00000041639.1"/>
    <property type="gene ID" value="ENSPTEG00000038093.1"/>
</dbReference>
<dbReference type="Gene3D" id="4.10.75.10">
    <property type="entry name" value="Elafin-like"/>
    <property type="match status" value="2"/>
</dbReference>
<keyword evidence="1" id="KW-0732">Signal</keyword>
<organism evidence="3 4">
    <name type="scientific">Piliocolobus tephrosceles</name>
    <name type="common">Ugandan red Colobus</name>
    <dbReference type="NCBI Taxonomy" id="591936"/>
    <lineage>
        <taxon>Eukaryota</taxon>
        <taxon>Metazoa</taxon>
        <taxon>Chordata</taxon>
        <taxon>Craniata</taxon>
        <taxon>Vertebrata</taxon>
        <taxon>Euteleostomi</taxon>
        <taxon>Mammalia</taxon>
        <taxon>Eutheria</taxon>
        <taxon>Euarchontoglires</taxon>
        <taxon>Primates</taxon>
        <taxon>Haplorrhini</taxon>
        <taxon>Catarrhini</taxon>
        <taxon>Cercopithecidae</taxon>
        <taxon>Colobinae</taxon>
        <taxon>Piliocolobus</taxon>
    </lineage>
</organism>
<evidence type="ECO:0000259" key="2">
    <source>
        <dbReference type="PROSITE" id="PS51390"/>
    </source>
</evidence>
<dbReference type="SMART" id="SM00217">
    <property type="entry name" value="WAP"/>
    <property type="match status" value="2"/>
</dbReference>
<reference evidence="3" key="1">
    <citation type="submission" date="2025-08" db="UniProtKB">
        <authorList>
            <consortium name="Ensembl"/>
        </authorList>
    </citation>
    <scope>IDENTIFICATION</scope>
</reference>
<dbReference type="GO" id="GO:0030414">
    <property type="term" value="F:peptidase inhibitor activity"/>
    <property type="evidence" value="ECO:0007669"/>
    <property type="project" value="InterPro"/>
</dbReference>